<keyword evidence="3" id="KW-1185">Reference proteome</keyword>
<name>A0ABV6FQH1_9BACT</name>
<evidence type="ECO:0000256" key="1">
    <source>
        <dbReference type="SAM" id="Coils"/>
    </source>
</evidence>
<evidence type="ECO:0000313" key="3">
    <source>
        <dbReference type="Proteomes" id="UP001589797"/>
    </source>
</evidence>
<dbReference type="Proteomes" id="UP001589797">
    <property type="component" value="Unassembled WGS sequence"/>
</dbReference>
<comment type="caution">
    <text evidence="2">The sequence shown here is derived from an EMBL/GenBank/DDBJ whole genome shotgun (WGS) entry which is preliminary data.</text>
</comment>
<dbReference type="EMBL" id="JBHLWI010000009">
    <property type="protein sequence ID" value="MFC0262106.1"/>
    <property type="molecule type" value="Genomic_DNA"/>
</dbReference>
<keyword evidence="1" id="KW-0175">Coiled coil</keyword>
<reference evidence="2 3" key="1">
    <citation type="submission" date="2024-09" db="EMBL/GenBank/DDBJ databases">
        <authorList>
            <person name="Sun Q."/>
            <person name="Mori K."/>
        </authorList>
    </citation>
    <scope>NUCLEOTIDE SEQUENCE [LARGE SCALE GENOMIC DNA]</scope>
    <source>
        <strain evidence="2 3">CCM 7650</strain>
    </source>
</reference>
<organism evidence="2 3">
    <name type="scientific">Fontibacter flavus</name>
    <dbReference type="NCBI Taxonomy" id="654838"/>
    <lineage>
        <taxon>Bacteria</taxon>
        <taxon>Pseudomonadati</taxon>
        <taxon>Bacteroidota</taxon>
        <taxon>Cytophagia</taxon>
        <taxon>Cytophagales</taxon>
        <taxon>Cyclobacteriaceae</taxon>
        <taxon>Fontibacter</taxon>
    </lineage>
</organism>
<dbReference type="RefSeq" id="WP_382386546.1">
    <property type="nucleotide sequence ID" value="NZ_JBHLWI010000009.1"/>
</dbReference>
<protein>
    <submittedName>
        <fullName evidence="2">Uncharacterized protein</fullName>
    </submittedName>
</protein>
<accession>A0ABV6FQH1</accession>
<sequence>MKQFDPNHIPGIYNWCDKWCERCNMTSRCYLYAQEQEDRAIMESDLDEDEKMEKMREKMMETMEMLSEAAEEFDMDLDELEDEEEEEQEEAMHEHQITQIKIEIHPLSDLSEAYMDACMAWIKSKRQDPTIGPMLLGNLPEDVSDKIEVEKLEKVIKHMESIQWYQTMIPVKCKSALNYLADRSFWDDYPVEERGYNGTAKVALICIQNSINAWQGILFWSNEEEEFILPMLDKLVQIKQVLEEEFPDAYKFIRPGFDKNQ</sequence>
<feature type="coiled-coil region" evidence="1">
    <location>
        <begin position="52"/>
        <end position="97"/>
    </location>
</feature>
<proteinExistence type="predicted"/>
<evidence type="ECO:0000313" key="2">
    <source>
        <dbReference type="EMBL" id="MFC0262106.1"/>
    </source>
</evidence>
<gene>
    <name evidence="2" type="ORF">ACFFIP_05375</name>
</gene>